<accession>A0ABW3CR92</accession>
<organism evidence="1 2">
    <name type="scientific">Actinomadura adrarensis</name>
    <dbReference type="NCBI Taxonomy" id="1819600"/>
    <lineage>
        <taxon>Bacteria</taxon>
        <taxon>Bacillati</taxon>
        <taxon>Actinomycetota</taxon>
        <taxon>Actinomycetes</taxon>
        <taxon>Streptosporangiales</taxon>
        <taxon>Thermomonosporaceae</taxon>
        <taxon>Actinomadura</taxon>
    </lineage>
</organism>
<sequence>MPRFQHEIELSPLPRPWLEHAVRVLYDVAEELRFDDEGRLTIGGESVDAVRLTEGGHLAEGARYELSSDLEEWQIAVQVEVLAWKPSGVSRLKVDVQVDQITARATIELHREKDRLRTIRCTGRVGIRGKWARFLQLSWDAEADLHRWWEHAASRRKARREERAAPP</sequence>
<dbReference type="EMBL" id="JBHTIR010004118">
    <property type="protein sequence ID" value="MFD0856440.1"/>
    <property type="molecule type" value="Genomic_DNA"/>
</dbReference>
<proteinExistence type="predicted"/>
<evidence type="ECO:0008006" key="3">
    <source>
        <dbReference type="Google" id="ProtNLM"/>
    </source>
</evidence>
<name>A0ABW3CR92_9ACTN</name>
<protein>
    <recommendedName>
        <fullName evidence="3">SRPBCC family protein</fullName>
    </recommendedName>
</protein>
<gene>
    <name evidence="1" type="ORF">ACFQ07_29650</name>
</gene>
<keyword evidence="2" id="KW-1185">Reference proteome</keyword>
<dbReference type="Proteomes" id="UP001597083">
    <property type="component" value="Unassembled WGS sequence"/>
</dbReference>
<feature type="non-terminal residue" evidence="1">
    <location>
        <position position="167"/>
    </location>
</feature>
<reference evidence="2" key="1">
    <citation type="journal article" date="2019" name="Int. J. Syst. Evol. Microbiol.">
        <title>The Global Catalogue of Microorganisms (GCM) 10K type strain sequencing project: providing services to taxonomists for standard genome sequencing and annotation.</title>
        <authorList>
            <consortium name="The Broad Institute Genomics Platform"/>
            <consortium name="The Broad Institute Genome Sequencing Center for Infectious Disease"/>
            <person name="Wu L."/>
            <person name="Ma J."/>
        </authorList>
    </citation>
    <scope>NUCLEOTIDE SEQUENCE [LARGE SCALE GENOMIC DNA]</scope>
    <source>
        <strain evidence="2">JCM 31696</strain>
    </source>
</reference>
<evidence type="ECO:0000313" key="1">
    <source>
        <dbReference type="EMBL" id="MFD0856440.1"/>
    </source>
</evidence>
<comment type="caution">
    <text evidence="1">The sequence shown here is derived from an EMBL/GenBank/DDBJ whole genome shotgun (WGS) entry which is preliminary data.</text>
</comment>
<evidence type="ECO:0000313" key="2">
    <source>
        <dbReference type="Proteomes" id="UP001597083"/>
    </source>
</evidence>